<dbReference type="EMBL" id="JAQLWV010000002">
    <property type="protein sequence ID" value="MDB7931772.1"/>
    <property type="molecule type" value="Genomic_DNA"/>
</dbReference>
<feature type="transmembrane region" description="Helical" evidence="1">
    <location>
        <begin position="20"/>
        <end position="45"/>
    </location>
</feature>
<dbReference type="Proteomes" id="UP000434475">
    <property type="component" value="Unassembled WGS sequence"/>
</dbReference>
<sequence length="174" mass="18365">MSNDTIAGSGLEKMFYGQILSILVIIPLVGWIAAIVGIVLFLVGLHEAAGADEGYRTAFYVEIGILVLSVLAVFIGVLNIVTSILSLVVIYLVCTTTAGLLEVKGDLGTAARGRFAWKFYGGCTALVVVCSILSLIPLVNILAMVVIVPASIASVVGGILLLIFLYRACKSLRY</sequence>
<comment type="caution">
    <text evidence="4">The sequence shown here is derived from an EMBL/GenBank/DDBJ whole genome shotgun (WGS) entry which is preliminary data.</text>
</comment>
<evidence type="ECO:0000313" key="3">
    <source>
        <dbReference type="EMBL" id="MDB7931772.1"/>
    </source>
</evidence>
<evidence type="ECO:0000313" key="2">
    <source>
        <dbReference type="EMBL" id="MDB7905107.1"/>
    </source>
</evidence>
<organism evidence="4 5">
    <name type="scientific">Flavonifractor plautii</name>
    <name type="common">Fusobacterium plautii</name>
    <dbReference type="NCBI Taxonomy" id="292800"/>
    <lineage>
        <taxon>Bacteria</taxon>
        <taxon>Bacillati</taxon>
        <taxon>Bacillota</taxon>
        <taxon>Clostridia</taxon>
        <taxon>Eubacteriales</taxon>
        <taxon>Oscillospiraceae</taxon>
        <taxon>Flavonifractor</taxon>
    </lineage>
</organism>
<keyword evidence="1" id="KW-0472">Membrane</keyword>
<feature type="transmembrane region" description="Helical" evidence="1">
    <location>
        <begin position="84"/>
        <end position="103"/>
    </location>
</feature>
<feature type="transmembrane region" description="Helical" evidence="1">
    <location>
        <begin position="115"/>
        <end position="136"/>
    </location>
</feature>
<accession>A0A174L863</accession>
<protein>
    <submittedName>
        <fullName evidence="4">Uncharacterized protein</fullName>
    </submittedName>
</protein>
<dbReference type="EMBL" id="WKPR01000010">
    <property type="protein sequence ID" value="MSB20130.1"/>
    <property type="molecule type" value="Genomic_DNA"/>
</dbReference>
<reference evidence="4 5" key="1">
    <citation type="journal article" date="2019" name="Nat. Med.">
        <title>A library of human gut bacterial isolates paired with longitudinal multiomics data enables mechanistic microbiome research.</title>
        <authorList>
            <person name="Poyet M."/>
            <person name="Groussin M."/>
            <person name="Gibbons S.M."/>
            <person name="Avila-Pacheco J."/>
            <person name="Jiang X."/>
            <person name="Kearney S.M."/>
            <person name="Perrotta A.R."/>
            <person name="Berdy B."/>
            <person name="Zhao S."/>
            <person name="Lieberman T.D."/>
            <person name="Swanson P.K."/>
            <person name="Smith M."/>
            <person name="Roesemann S."/>
            <person name="Alexander J.E."/>
            <person name="Rich S.A."/>
            <person name="Livny J."/>
            <person name="Vlamakis H."/>
            <person name="Clish C."/>
            <person name="Bullock K."/>
            <person name="Deik A."/>
            <person name="Scott J."/>
            <person name="Pierce K.A."/>
            <person name="Xavier R.J."/>
            <person name="Alm E.J."/>
        </authorList>
    </citation>
    <scope>NUCLEOTIDE SEQUENCE [LARGE SCALE GENOMIC DNA]</scope>
    <source>
        <strain evidence="4 5">BIOML-A2</strain>
    </source>
</reference>
<dbReference type="AlphaFoldDB" id="A0A174L863"/>
<keyword evidence="1" id="KW-0812">Transmembrane</keyword>
<evidence type="ECO:0000256" key="1">
    <source>
        <dbReference type="SAM" id="Phobius"/>
    </source>
</evidence>
<reference evidence="2" key="2">
    <citation type="submission" date="2023-01" db="EMBL/GenBank/DDBJ databases">
        <title>Human gut microbiome strain richness.</title>
        <authorList>
            <person name="Chen-Liaw A."/>
        </authorList>
    </citation>
    <scope>NUCLEOTIDE SEQUENCE</scope>
    <source>
        <strain evidence="3">1001287st1_F4_1001285I_161205</strain>
        <strain evidence="2">2225st1_A6_2225SCRN_200828</strain>
    </source>
</reference>
<evidence type="ECO:0000313" key="4">
    <source>
        <dbReference type="EMBL" id="MSB20130.1"/>
    </source>
</evidence>
<dbReference type="EMBL" id="JAQLWO010000003">
    <property type="protein sequence ID" value="MDB7905107.1"/>
    <property type="molecule type" value="Genomic_DNA"/>
</dbReference>
<evidence type="ECO:0000313" key="5">
    <source>
        <dbReference type="Proteomes" id="UP000434475"/>
    </source>
</evidence>
<keyword evidence="1" id="KW-1133">Transmembrane helix</keyword>
<proteinExistence type="predicted"/>
<dbReference type="Proteomes" id="UP001211173">
    <property type="component" value="Unassembled WGS sequence"/>
</dbReference>
<name>A0A174L863_FLAPL</name>
<gene>
    <name evidence="4" type="ORF">GKE97_11435</name>
    <name evidence="2" type="ORF">PND83_03860</name>
    <name evidence="3" type="ORF">PNE06_01680</name>
</gene>
<dbReference type="Proteomes" id="UP001211006">
    <property type="component" value="Unassembled WGS sequence"/>
</dbReference>
<feature type="transmembrane region" description="Helical" evidence="1">
    <location>
        <begin position="142"/>
        <end position="166"/>
    </location>
</feature>
<dbReference type="RefSeq" id="WP_009259259.1">
    <property type="nucleotide sequence ID" value="NZ_BAABXT010000001.1"/>
</dbReference>
<feature type="transmembrane region" description="Helical" evidence="1">
    <location>
        <begin position="57"/>
        <end position="78"/>
    </location>
</feature>